<dbReference type="PANTHER" id="PTHR46211:SF14">
    <property type="entry name" value="GLYCEROPHOSPHODIESTER PHOSPHODIESTERASE"/>
    <property type="match status" value="1"/>
</dbReference>
<proteinExistence type="predicted"/>
<evidence type="ECO:0000313" key="3">
    <source>
        <dbReference type="Proteomes" id="UP000182264"/>
    </source>
</evidence>
<protein>
    <recommendedName>
        <fullName evidence="1">GP-PDE domain-containing protein</fullName>
    </recommendedName>
</protein>
<dbReference type="Gene3D" id="3.20.20.190">
    <property type="entry name" value="Phosphatidylinositol (PI) phosphodiesterase"/>
    <property type="match status" value="1"/>
</dbReference>
<sequence>MNTRYFDAPLPRLFGHRGSCAEFPENTLPAFADAVAAGMPYLELDIHATADAQAVVLHDASLLRTCGVDRNVAELTLAEVQSCDAGATFSPDGGRSFPHRDRGIRISTLEEILRTFPDALFNIELKQDSDTLVKAALEIIRRTGMEDRVLLAAEKDAVMCRLRPSCTARGIPTSFCYGELVAFFDWLQGGCKTDYAPPAEALQIPETYQGLRLVTPQTVAAAHALGIEVHVWTVNEAADMLRLLGLGVDGLMSDRPWLLRKTCMNNLTGGD</sequence>
<dbReference type="CDD" id="cd08561">
    <property type="entry name" value="GDPD_cytoplasmic_ScUgpQ2_like"/>
    <property type="match status" value="1"/>
</dbReference>
<dbReference type="GO" id="GO:0008081">
    <property type="term" value="F:phosphoric diester hydrolase activity"/>
    <property type="evidence" value="ECO:0007669"/>
    <property type="project" value="InterPro"/>
</dbReference>
<accession>A0A1L3GJD4</accession>
<organism evidence="2 3">
    <name type="scientific">Syntrophotalea acetylenica</name>
    <name type="common">Pelobacter acetylenicus</name>
    <dbReference type="NCBI Taxonomy" id="29542"/>
    <lineage>
        <taxon>Bacteria</taxon>
        <taxon>Pseudomonadati</taxon>
        <taxon>Thermodesulfobacteriota</taxon>
        <taxon>Desulfuromonadia</taxon>
        <taxon>Desulfuromonadales</taxon>
        <taxon>Syntrophotaleaceae</taxon>
        <taxon>Syntrophotalea</taxon>
    </lineage>
</organism>
<name>A0A1L3GJD4_SYNAC</name>
<evidence type="ECO:0000313" key="2">
    <source>
        <dbReference type="EMBL" id="APG25995.1"/>
    </source>
</evidence>
<dbReference type="STRING" id="29542.A6070_08020"/>
<dbReference type="Pfam" id="PF03009">
    <property type="entry name" value="GDPD"/>
    <property type="match status" value="1"/>
</dbReference>
<dbReference type="InterPro" id="IPR030395">
    <property type="entry name" value="GP_PDE_dom"/>
</dbReference>
<dbReference type="Proteomes" id="UP000182264">
    <property type="component" value="Chromosome"/>
</dbReference>
<dbReference type="OrthoDB" id="9787897at2"/>
<gene>
    <name evidence="2" type="ORF">A7E75_13995</name>
</gene>
<dbReference type="PANTHER" id="PTHR46211">
    <property type="entry name" value="GLYCEROPHOSPHORYL DIESTER PHOSPHODIESTERASE"/>
    <property type="match status" value="1"/>
</dbReference>
<reference evidence="2 3" key="1">
    <citation type="journal article" date="2017" name="Genome Announc.">
        <title>Complete Genome Sequences of Two Acetylene-Fermenting Pelobacter acetylenicus Strains.</title>
        <authorList>
            <person name="Sutton J.M."/>
            <person name="Baesman S.M."/>
            <person name="Fierst J.L."/>
            <person name="Poret-Peterson A.T."/>
            <person name="Oremland R.S."/>
            <person name="Dunlap D.S."/>
            <person name="Akob D.M."/>
        </authorList>
    </citation>
    <scope>NUCLEOTIDE SEQUENCE [LARGE SCALE GENOMIC DNA]</scope>
    <source>
        <strain evidence="2 3">DSM 3247</strain>
    </source>
</reference>
<dbReference type="InterPro" id="IPR017946">
    <property type="entry name" value="PLC-like_Pdiesterase_TIM-brl"/>
</dbReference>
<evidence type="ECO:0000259" key="1">
    <source>
        <dbReference type="PROSITE" id="PS51704"/>
    </source>
</evidence>
<feature type="domain" description="GP-PDE" evidence="1">
    <location>
        <begin position="11"/>
        <end position="263"/>
    </location>
</feature>
<dbReference type="EMBL" id="CP015518">
    <property type="protein sequence ID" value="APG25995.1"/>
    <property type="molecule type" value="Genomic_DNA"/>
</dbReference>
<dbReference type="PROSITE" id="PS51704">
    <property type="entry name" value="GP_PDE"/>
    <property type="match status" value="1"/>
</dbReference>
<dbReference type="SUPFAM" id="SSF51695">
    <property type="entry name" value="PLC-like phosphodiesterases"/>
    <property type="match status" value="1"/>
</dbReference>
<dbReference type="RefSeq" id="WP_072287834.1">
    <property type="nucleotide sequence ID" value="NZ_CP015455.1"/>
</dbReference>
<dbReference type="AlphaFoldDB" id="A0A1L3GJD4"/>
<dbReference type="KEGG" id="pace:A6070_08020"/>
<dbReference type="GO" id="GO:0006629">
    <property type="term" value="P:lipid metabolic process"/>
    <property type="evidence" value="ECO:0007669"/>
    <property type="project" value="InterPro"/>
</dbReference>
<keyword evidence="3" id="KW-1185">Reference proteome</keyword>